<keyword evidence="7" id="KW-0963">Cytoplasm</keyword>
<comment type="pathway">
    <text evidence="3">Purine metabolism; AMP biosynthesis via salvage pathway; AMP from adenine: step 1/1.</text>
</comment>
<keyword evidence="8" id="KW-0328">Glycosyltransferase</keyword>
<evidence type="ECO:0000313" key="12">
    <source>
        <dbReference type="EMBL" id="KAH0876335.1"/>
    </source>
</evidence>
<evidence type="ECO:0000256" key="7">
    <source>
        <dbReference type="ARBA" id="ARBA00022490"/>
    </source>
</evidence>
<evidence type="ECO:0000256" key="9">
    <source>
        <dbReference type="ARBA" id="ARBA00022679"/>
    </source>
</evidence>
<protein>
    <recommendedName>
        <fullName evidence="6">adenine phosphoribosyltransferase</fullName>
        <ecNumber evidence="6">2.4.2.7</ecNumber>
    </recommendedName>
</protein>
<dbReference type="NCBIfam" id="NF002634">
    <property type="entry name" value="PRK02304.1-3"/>
    <property type="match status" value="1"/>
</dbReference>
<comment type="subunit">
    <text evidence="5">Homodimer.</text>
</comment>
<evidence type="ECO:0000256" key="2">
    <source>
        <dbReference type="ARBA" id="ARBA00004496"/>
    </source>
</evidence>
<dbReference type="PANTHER" id="PTHR11776:SF25">
    <property type="entry name" value="ADENINE PHOSPHORIBOSYLTRANSFERASE"/>
    <property type="match status" value="1"/>
</dbReference>
<dbReference type="Proteomes" id="UP000824890">
    <property type="component" value="Unassembled WGS sequence"/>
</dbReference>
<keyword evidence="13" id="KW-1185">Reference proteome</keyword>
<dbReference type="NCBIfam" id="TIGR01090">
    <property type="entry name" value="apt"/>
    <property type="match status" value="1"/>
</dbReference>
<evidence type="ECO:0000256" key="10">
    <source>
        <dbReference type="ARBA" id="ARBA00022726"/>
    </source>
</evidence>
<evidence type="ECO:0000256" key="3">
    <source>
        <dbReference type="ARBA" id="ARBA00004659"/>
    </source>
</evidence>
<evidence type="ECO:0000256" key="8">
    <source>
        <dbReference type="ARBA" id="ARBA00022676"/>
    </source>
</evidence>
<dbReference type="PANTHER" id="PTHR11776">
    <property type="entry name" value="ADENINE PHOSPHORIBOSYLTRANSFERASE"/>
    <property type="match status" value="1"/>
</dbReference>
<dbReference type="HAMAP" id="MF_00004">
    <property type="entry name" value="Aden_phosphoribosyltr"/>
    <property type="match status" value="1"/>
</dbReference>
<evidence type="ECO:0000256" key="6">
    <source>
        <dbReference type="ARBA" id="ARBA00011893"/>
    </source>
</evidence>
<comment type="catalytic activity">
    <reaction evidence="1">
        <text>AMP + diphosphate = 5-phospho-alpha-D-ribose 1-diphosphate + adenine</text>
        <dbReference type="Rhea" id="RHEA:16609"/>
        <dbReference type="ChEBI" id="CHEBI:16708"/>
        <dbReference type="ChEBI" id="CHEBI:33019"/>
        <dbReference type="ChEBI" id="CHEBI:58017"/>
        <dbReference type="ChEBI" id="CHEBI:456215"/>
        <dbReference type="EC" id="2.4.2.7"/>
    </reaction>
</comment>
<sequence length="401" mass="45194">MFAVENGLQGDPRLQTISDAIRVIPHFPKTGIMFQDITTLLLDPVAFKHVVDIFVDRYKHMNISLVAGVEARGFIFGPPIALAIGAKFVPLRKPGKLPGRVISEEYELEYGNDRLEMSMEAVKTHERALVIDDLVATGGTLSASINLLERAGAEVVECACVVGLPKFKGECRLKGKPLYVLVEPSHDIRIESLLHILRRPASKRFRCYSPSKSPIWSSPSSSLDQLRTVFPHLELTVLVKALEDHGIREVTQSTGNDDAKVRAATVLEALAKVLSAREQVANKFQDCSRKRYRLNHWRVQQQVEALIKDNAVLKRAVAIQHERHKDTNQQLELLKQLIPQNTRCFLILILNKRKMQVNNYGLNLRIQQVEQETVCRKDSIRMSFKGGTGEEKATNVINKLR</sequence>
<dbReference type="InterPro" id="IPR029057">
    <property type="entry name" value="PRTase-like"/>
</dbReference>
<proteinExistence type="inferred from homology"/>
<dbReference type="CDD" id="cd06223">
    <property type="entry name" value="PRTases_typeI"/>
    <property type="match status" value="1"/>
</dbReference>
<comment type="caution">
    <text evidence="12">The sequence shown here is derived from an EMBL/GenBank/DDBJ whole genome shotgun (WGS) entry which is preliminary data.</text>
</comment>
<comment type="subcellular location">
    <subcellularLocation>
        <location evidence="2">Cytoplasm</location>
    </subcellularLocation>
</comment>
<dbReference type="InterPro" id="IPR000836">
    <property type="entry name" value="PRTase_dom"/>
</dbReference>
<dbReference type="Pfam" id="PF00156">
    <property type="entry name" value="Pribosyltran"/>
    <property type="match status" value="1"/>
</dbReference>
<dbReference type="EMBL" id="JAGKQM010000016">
    <property type="protein sequence ID" value="KAH0876335.1"/>
    <property type="molecule type" value="Genomic_DNA"/>
</dbReference>
<dbReference type="Gene3D" id="3.40.50.2020">
    <property type="match status" value="1"/>
</dbReference>
<dbReference type="SUPFAM" id="SSF53271">
    <property type="entry name" value="PRTase-like"/>
    <property type="match status" value="1"/>
</dbReference>
<evidence type="ECO:0000259" key="11">
    <source>
        <dbReference type="Pfam" id="PF00156"/>
    </source>
</evidence>
<dbReference type="InterPro" id="IPR050120">
    <property type="entry name" value="Adenine_PRTase"/>
</dbReference>
<evidence type="ECO:0000256" key="1">
    <source>
        <dbReference type="ARBA" id="ARBA00000868"/>
    </source>
</evidence>
<feature type="domain" description="Phosphoribosyltransferase" evidence="11">
    <location>
        <begin position="46"/>
        <end position="171"/>
    </location>
</feature>
<keyword evidence="9" id="KW-0808">Transferase</keyword>
<evidence type="ECO:0000256" key="4">
    <source>
        <dbReference type="ARBA" id="ARBA00008391"/>
    </source>
</evidence>
<gene>
    <name evidence="12" type="ORF">HID58_073697</name>
</gene>
<keyword evidence="10" id="KW-0660">Purine salvage</keyword>
<evidence type="ECO:0000256" key="5">
    <source>
        <dbReference type="ARBA" id="ARBA00011738"/>
    </source>
</evidence>
<comment type="similarity">
    <text evidence="4">Belongs to the purine/pyrimidine phosphoribosyltransferase family.</text>
</comment>
<name>A0ABQ7Z7Y0_BRANA</name>
<organism evidence="12 13">
    <name type="scientific">Brassica napus</name>
    <name type="common">Rape</name>
    <dbReference type="NCBI Taxonomy" id="3708"/>
    <lineage>
        <taxon>Eukaryota</taxon>
        <taxon>Viridiplantae</taxon>
        <taxon>Streptophyta</taxon>
        <taxon>Embryophyta</taxon>
        <taxon>Tracheophyta</taxon>
        <taxon>Spermatophyta</taxon>
        <taxon>Magnoliopsida</taxon>
        <taxon>eudicotyledons</taxon>
        <taxon>Gunneridae</taxon>
        <taxon>Pentapetalae</taxon>
        <taxon>rosids</taxon>
        <taxon>malvids</taxon>
        <taxon>Brassicales</taxon>
        <taxon>Brassicaceae</taxon>
        <taxon>Brassiceae</taxon>
        <taxon>Brassica</taxon>
    </lineage>
</organism>
<dbReference type="InterPro" id="IPR005764">
    <property type="entry name" value="Ade_phspho_trans"/>
</dbReference>
<reference evidence="12 13" key="1">
    <citation type="submission" date="2021-05" db="EMBL/GenBank/DDBJ databases">
        <title>Genome Assembly of Synthetic Allotetraploid Brassica napus Reveals Homoeologous Exchanges between Subgenomes.</title>
        <authorList>
            <person name="Davis J.T."/>
        </authorList>
    </citation>
    <scope>NUCLEOTIDE SEQUENCE [LARGE SCALE GENOMIC DNA]</scope>
    <source>
        <strain evidence="13">cv. Da-Ae</strain>
        <tissue evidence="12">Seedling</tissue>
    </source>
</reference>
<evidence type="ECO:0000313" key="13">
    <source>
        <dbReference type="Proteomes" id="UP000824890"/>
    </source>
</evidence>
<accession>A0ABQ7Z7Y0</accession>
<dbReference type="NCBIfam" id="NF002636">
    <property type="entry name" value="PRK02304.1-5"/>
    <property type="match status" value="1"/>
</dbReference>
<dbReference type="EC" id="2.4.2.7" evidence="6"/>